<dbReference type="AlphaFoldDB" id="A0A183L7R5"/>
<reference evidence="1 2" key="2">
    <citation type="submission" date="2018-11" db="EMBL/GenBank/DDBJ databases">
        <authorList>
            <consortium name="Pathogen Informatics"/>
        </authorList>
    </citation>
    <scope>NUCLEOTIDE SEQUENCE [LARGE SCALE GENOMIC DNA]</scope>
    <source>
        <strain evidence="1">Dakar</strain>
        <strain evidence="2">Dakar, Senegal</strain>
    </source>
</reference>
<gene>
    <name evidence="1" type="ORF">SCUD_LOCUS23385</name>
</gene>
<dbReference type="Proteomes" id="UP000279833">
    <property type="component" value="Unassembled WGS sequence"/>
</dbReference>
<proteinExistence type="predicted"/>
<accession>A0A183L7R5</accession>
<sequence length="53" mass="5830">MAIRQINGANAAEPENIPAEALKSDIKVIATMFYVLLRKVLNEEQVPSDCKEG</sequence>
<dbReference type="WBParaSite" id="SCUD_0002338801-mRNA-1">
    <property type="protein sequence ID" value="SCUD_0002338801-mRNA-1"/>
    <property type="gene ID" value="SCUD_0002338801"/>
</dbReference>
<keyword evidence="2" id="KW-1185">Reference proteome</keyword>
<evidence type="ECO:0000313" key="1">
    <source>
        <dbReference type="EMBL" id="VDP82765.1"/>
    </source>
</evidence>
<dbReference type="EMBL" id="UZAK01054301">
    <property type="protein sequence ID" value="VDP82765.1"/>
    <property type="molecule type" value="Genomic_DNA"/>
</dbReference>
<protein>
    <submittedName>
        <fullName evidence="1 3">Uncharacterized protein</fullName>
    </submittedName>
</protein>
<evidence type="ECO:0000313" key="2">
    <source>
        <dbReference type="Proteomes" id="UP000279833"/>
    </source>
</evidence>
<organism evidence="3">
    <name type="scientific">Schistosoma curassoni</name>
    <dbReference type="NCBI Taxonomy" id="6186"/>
    <lineage>
        <taxon>Eukaryota</taxon>
        <taxon>Metazoa</taxon>
        <taxon>Spiralia</taxon>
        <taxon>Lophotrochozoa</taxon>
        <taxon>Platyhelminthes</taxon>
        <taxon>Trematoda</taxon>
        <taxon>Digenea</taxon>
        <taxon>Strigeidida</taxon>
        <taxon>Schistosomatoidea</taxon>
        <taxon>Schistosomatidae</taxon>
        <taxon>Schistosoma</taxon>
    </lineage>
</organism>
<evidence type="ECO:0000313" key="3">
    <source>
        <dbReference type="WBParaSite" id="SCUD_0002338801-mRNA-1"/>
    </source>
</evidence>
<reference evidence="3" key="1">
    <citation type="submission" date="2016-06" db="UniProtKB">
        <authorList>
            <consortium name="WormBaseParasite"/>
        </authorList>
    </citation>
    <scope>IDENTIFICATION</scope>
</reference>
<name>A0A183L7R5_9TREM</name>